<dbReference type="RefSeq" id="WP_073296651.1">
    <property type="nucleotide sequence ID" value="NZ_FQUF01000009.1"/>
</dbReference>
<accession>A0A1M4UU74</accession>
<sequence>MFGQFISDLMNYGFLQNALITAIIVGVTCGVIGSFITLKGMSLMGDAISHAVLPGVAISYMLGINFFYGAVVSGLLTALGINYVDQKSRIKSDSAIGIVFSAFFALGVILMGKAQSAIDLTSILFGNILTVSNSDRYITMAVGLLVILVVFLFYKELFITTFDPTMARAYGLPVDKINYGIMILLTLVSVASLQTVGVILVVALLITPASTAYLLTSSLTKMIGISALLGAISATVGLYFSFSYNLPSGAVIVIVAAVMFVMALLFSPKQGLVWQKLNYNNNN</sequence>
<keyword evidence="10" id="KW-1185">Reference proteome</keyword>
<dbReference type="Pfam" id="PF00950">
    <property type="entry name" value="ABC-3"/>
    <property type="match status" value="1"/>
</dbReference>
<comment type="subcellular location">
    <subcellularLocation>
        <location evidence="7">Cell membrane</location>
        <topology evidence="7">Multi-pass membrane protein</topology>
    </subcellularLocation>
    <subcellularLocation>
        <location evidence="1">Membrane</location>
        <topology evidence="1">Multi-pass membrane protein</topology>
    </subcellularLocation>
</comment>
<keyword evidence="4 8" id="KW-1133">Transmembrane helix</keyword>
<evidence type="ECO:0000256" key="5">
    <source>
        <dbReference type="ARBA" id="ARBA00023136"/>
    </source>
</evidence>
<gene>
    <name evidence="9" type="ORF">SAMN02745249_00764</name>
</gene>
<organism evidence="9 10">
    <name type="scientific">Atopostipes suicloacalis DSM 15692</name>
    <dbReference type="NCBI Taxonomy" id="1121025"/>
    <lineage>
        <taxon>Bacteria</taxon>
        <taxon>Bacillati</taxon>
        <taxon>Bacillota</taxon>
        <taxon>Bacilli</taxon>
        <taxon>Lactobacillales</taxon>
        <taxon>Carnobacteriaceae</taxon>
        <taxon>Atopostipes</taxon>
    </lineage>
</organism>
<evidence type="ECO:0000313" key="9">
    <source>
        <dbReference type="EMBL" id="SHE60235.1"/>
    </source>
</evidence>
<evidence type="ECO:0000256" key="7">
    <source>
        <dbReference type="RuleBase" id="RU003943"/>
    </source>
</evidence>
<evidence type="ECO:0000256" key="2">
    <source>
        <dbReference type="ARBA" id="ARBA00008034"/>
    </source>
</evidence>
<protein>
    <recommendedName>
        <fullName evidence="6">Manganese import system permease protein ScaB</fullName>
    </recommendedName>
</protein>
<dbReference type="GO" id="GO:0071281">
    <property type="term" value="P:cellular response to iron ion"/>
    <property type="evidence" value="ECO:0007669"/>
    <property type="project" value="UniProtKB-ARBA"/>
</dbReference>
<dbReference type="PANTHER" id="PTHR30477">
    <property type="entry name" value="ABC-TRANSPORTER METAL-BINDING PROTEIN"/>
    <property type="match status" value="1"/>
</dbReference>
<dbReference type="FunFam" id="1.10.3470.10:FF:000003">
    <property type="entry name" value="Iron ABC transporter permease SitD"/>
    <property type="match status" value="1"/>
</dbReference>
<comment type="similarity">
    <text evidence="2 7">Belongs to the ABC-3 integral membrane protein family.</text>
</comment>
<dbReference type="GO" id="GO:0055085">
    <property type="term" value="P:transmembrane transport"/>
    <property type="evidence" value="ECO:0007669"/>
    <property type="project" value="InterPro"/>
</dbReference>
<dbReference type="STRING" id="1121025.SAMN02745249_00764"/>
<dbReference type="InterPro" id="IPR037294">
    <property type="entry name" value="ABC_BtuC-like"/>
</dbReference>
<feature type="transmembrane region" description="Helical" evidence="8">
    <location>
        <begin position="12"/>
        <end position="38"/>
    </location>
</feature>
<dbReference type="Gene3D" id="1.10.3470.10">
    <property type="entry name" value="ABC transporter involved in vitamin B12 uptake, BtuC"/>
    <property type="match status" value="1"/>
</dbReference>
<evidence type="ECO:0000256" key="8">
    <source>
        <dbReference type="SAM" id="Phobius"/>
    </source>
</evidence>
<keyword evidence="7" id="KW-0813">Transport</keyword>
<dbReference type="GO" id="GO:0043190">
    <property type="term" value="C:ATP-binding cassette (ABC) transporter complex"/>
    <property type="evidence" value="ECO:0007669"/>
    <property type="project" value="InterPro"/>
</dbReference>
<keyword evidence="3 7" id="KW-0812">Transmembrane</keyword>
<reference evidence="9 10" key="1">
    <citation type="submission" date="2016-11" db="EMBL/GenBank/DDBJ databases">
        <authorList>
            <person name="Jaros S."/>
            <person name="Januszkiewicz K."/>
            <person name="Wedrychowicz H."/>
        </authorList>
    </citation>
    <scope>NUCLEOTIDE SEQUENCE [LARGE SCALE GENOMIC DNA]</scope>
    <source>
        <strain evidence="9 10">DSM 15692</strain>
    </source>
</reference>
<keyword evidence="5 8" id="KW-0472">Membrane</keyword>
<feature type="transmembrane region" description="Helical" evidence="8">
    <location>
        <begin position="138"/>
        <end position="157"/>
    </location>
</feature>
<dbReference type="GO" id="GO:0010043">
    <property type="term" value="P:response to zinc ion"/>
    <property type="evidence" value="ECO:0007669"/>
    <property type="project" value="TreeGrafter"/>
</dbReference>
<dbReference type="SUPFAM" id="SSF81345">
    <property type="entry name" value="ABC transporter involved in vitamin B12 uptake, BtuC"/>
    <property type="match status" value="1"/>
</dbReference>
<evidence type="ECO:0000256" key="6">
    <source>
        <dbReference type="ARBA" id="ARBA00072924"/>
    </source>
</evidence>
<evidence type="ECO:0000256" key="4">
    <source>
        <dbReference type="ARBA" id="ARBA00022989"/>
    </source>
</evidence>
<dbReference type="PANTHER" id="PTHR30477:SF13">
    <property type="entry name" value="IRON TRANSPORT SYSTEM MEMBRANE PROTEIN HI_0360-RELATED"/>
    <property type="match status" value="1"/>
</dbReference>
<dbReference type="AlphaFoldDB" id="A0A1M4UU74"/>
<dbReference type="InterPro" id="IPR001626">
    <property type="entry name" value="ABC_TroCD"/>
</dbReference>
<dbReference type="CDD" id="cd06550">
    <property type="entry name" value="TM_ABC_iron-siderophores_like"/>
    <property type="match status" value="1"/>
</dbReference>
<dbReference type="OrthoDB" id="9788905at2"/>
<evidence type="ECO:0000313" key="10">
    <source>
        <dbReference type="Proteomes" id="UP000184128"/>
    </source>
</evidence>
<feature type="transmembrane region" description="Helical" evidence="8">
    <location>
        <begin position="248"/>
        <end position="266"/>
    </location>
</feature>
<evidence type="ECO:0000256" key="1">
    <source>
        <dbReference type="ARBA" id="ARBA00004141"/>
    </source>
</evidence>
<feature type="transmembrane region" description="Helical" evidence="8">
    <location>
        <begin position="222"/>
        <end position="242"/>
    </location>
</feature>
<name>A0A1M4UU74_9LACT</name>
<feature type="transmembrane region" description="Helical" evidence="8">
    <location>
        <begin position="96"/>
        <end position="118"/>
    </location>
</feature>
<feature type="transmembrane region" description="Helical" evidence="8">
    <location>
        <begin position="58"/>
        <end position="84"/>
    </location>
</feature>
<proteinExistence type="inferred from homology"/>
<dbReference type="EMBL" id="FQUF01000009">
    <property type="protein sequence ID" value="SHE60235.1"/>
    <property type="molecule type" value="Genomic_DNA"/>
</dbReference>
<dbReference type="Proteomes" id="UP000184128">
    <property type="component" value="Unassembled WGS sequence"/>
</dbReference>
<evidence type="ECO:0000256" key="3">
    <source>
        <dbReference type="ARBA" id="ARBA00022692"/>
    </source>
</evidence>